<dbReference type="Proteomes" id="UP000001640">
    <property type="component" value="Chromosome 2"/>
</dbReference>
<evidence type="ECO:0000313" key="7">
    <source>
        <dbReference type="Proteomes" id="UP000001640"/>
    </source>
</evidence>
<dbReference type="FunCoup" id="G0VAX6">
    <property type="interactions" value="895"/>
</dbReference>
<sequence length="881" mass="99808">MAKKKSGSKAKSSKRALNALEIAERELGGFDSDEEAKRYNSRRNGTVVNLLKKVERSGKQDDGSGDDYSDNDGDSFEDEELDSDEALGSDDDYDILNSKFSQTIRDKKGEIDENDSEGGYTSIDEDELLPLSAVWDMDSKMDSNNNDDNQLQLQQDVSEDESSSDEESSSSSDENEVEENPFDEISDDEGDLELNNITSTLLKESSNATLKRLDNYGAGEENEFVLPTTTNGNASKSATAKLSLADMIDVVDDKEAVASATLIKGKSTTTAIPLPERIQKRHERKAAYEISKDEVNKWKDTIQQNRRAEHLSFPLNAPTEHNHATAFTRITGAPQTELQEKVDKMLKESNLVDPQKNSTFEELATAKMSSEEMKKKTAEMRLMRELMFREERKARRLKKIKSKSYHRIKKRELLRNRELAGISDESDDDHEAARARERMTLKHKTHSKWAKDMIKHGMTNHKETREEMEEMLRQGERLKEKILDRGDESDREVNLSDIENDNEEENTAKQNLGKTGVMGMAFMKNAEAKQKEANKETIAKLRAMEVDGDLDPFNSDVDETAIDGEVQVNKGRRIYTPGNLESRKELNEVEAQAREEIEIDNSRSLENRLKKNNVAKTASGLEIHNIEDSPEKEESTPSTTNKESSNPWLNDDDDEDQGQVKHSSKVNVIDKDSSKFSKSAQKIEKEMNKQNRKSKKSKNADDELLLDASDSNSLKIIDPYGGSDNEDTGFMFKQQEVIAEAFAGDDVVEEFVNEKKRVTIDEDDKEEDVTIPGWGDWAGAGANPKKKRKFIKKTKGVVTKDKRKDKNLKNVIINERVNKKNLKYQSSAVPFPFESREQYERSLRMPIGEQWTSRASHQSLIKPRIMTKPGQVIDPLKAPFK</sequence>
<feature type="region of interest" description="Disordered" evidence="5">
    <location>
        <begin position="22"/>
        <end position="193"/>
    </location>
</feature>
<name>G0VAX6_NAUCA</name>
<reference evidence="6 7" key="1">
    <citation type="journal article" date="2011" name="Proc. Natl. Acad. Sci. U.S.A.">
        <title>Evolutionary erosion of yeast sex chromosomes by mating-type switching accidents.</title>
        <authorList>
            <person name="Gordon J.L."/>
            <person name="Armisen D."/>
            <person name="Proux-Wera E."/>
            <person name="Oheigeartaigh S.S."/>
            <person name="Byrne K.P."/>
            <person name="Wolfe K.H."/>
        </authorList>
    </citation>
    <scope>NUCLEOTIDE SEQUENCE [LARGE SCALE GENOMIC DNA]</scope>
    <source>
        <strain evidence="7">ATCC 76901 / BCRC 22586 / CBS 4309 / NBRC 1992 / NRRL Y-12630</strain>
    </source>
</reference>
<evidence type="ECO:0000256" key="2">
    <source>
        <dbReference type="ARBA" id="ARBA00022553"/>
    </source>
</evidence>
<dbReference type="HOGENOM" id="CLU_003783_0_2_1"/>
<keyword evidence="2" id="KW-0597">Phosphoprotein</keyword>
<evidence type="ECO:0000256" key="4">
    <source>
        <dbReference type="SAM" id="Coils"/>
    </source>
</evidence>
<feature type="coiled-coil region" evidence="4">
    <location>
        <begin position="458"/>
        <end position="485"/>
    </location>
</feature>
<dbReference type="eggNOG" id="KOG2172">
    <property type="taxonomic scope" value="Eukaryota"/>
</dbReference>
<dbReference type="STRING" id="1064592.G0VAX6"/>
<protein>
    <recommendedName>
        <fullName evidence="8">U3 small nucleolar RNA-associated protein 14</fullName>
    </recommendedName>
</protein>
<keyword evidence="7" id="KW-1185">Reference proteome</keyword>
<dbReference type="KEGG" id="ncs:NCAS_0B00140"/>
<dbReference type="GO" id="GO:0000472">
    <property type="term" value="P:endonucleolytic cleavage to generate mature 5'-end of SSU-rRNA from (SSU-rRNA, 5.8S rRNA, LSU-rRNA)"/>
    <property type="evidence" value="ECO:0007669"/>
    <property type="project" value="EnsemblFungi"/>
</dbReference>
<dbReference type="AlphaFoldDB" id="G0VAX6"/>
<dbReference type="OrthoDB" id="277439at2759"/>
<dbReference type="PANTHER" id="PTHR14150">
    <property type="entry name" value="U3 SMALL NUCLEOLAR RNA-ASSOCIATED PROTEIN 14"/>
    <property type="match status" value="1"/>
</dbReference>
<dbReference type="EMBL" id="HE576753">
    <property type="protein sequence ID" value="CCC68098.1"/>
    <property type="molecule type" value="Genomic_DNA"/>
</dbReference>
<dbReference type="GeneID" id="96901663"/>
<dbReference type="InterPro" id="IPR006709">
    <property type="entry name" value="SSU_processome_Utp14"/>
</dbReference>
<feature type="region of interest" description="Disordered" evidence="5">
    <location>
        <begin position="620"/>
        <end position="708"/>
    </location>
</feature>
<evidence type="ECO:0000256" key="3">
    <source>
        <dbReference type="ARBA" id="ARBA00023242"/>
    </source>
</evidence>
<dbReference type="GO" id="GO:0032040">
    <property type="term" value="C:small-subunit processome"/>
    <property type="evidence" value="ECO:0007669"/>
    <property type="project" value="EnsemblFungi"/>
</dbReference>
<dbReference type="GO" id="GO:0000480">
    <property type="term" value="P:endonucleolytic cleavage in 5'-ETS of tricistronic rRNA transcript (SSU-rRNA, 5.8S rRNA, LSU-rRNA)"/>
    <property type="evidence" value="ECO:0007669"/>
    <property type="project" value="EnsemblFungi"/>
</dbReference>
<evidence type="ECO:0008006" key="8">
    <source>
        <dbReference type="Google" id="ProtNLM"/>
    </source>
</evidence>
<dbReference type="GO" id="GO:0000447">
    <property type="term" value="P:endonucleolytic cleavage in ITS1 to separate SSU-rRNA from 5.8S rRNA and LSU-rRNA from tricistronic rRNA transcript (SSU-rRNA, 5.8S rRNA, LSU-rRNA)"/>
    <property type="evidence" value="ECO:0007669"/>
    <property type="project" value="EnsemblFungi"/>
</dbReference>
<evidence type="ECO:0000313" key="6">
    <source>
        <dbReference type="EMBL" id="CCC68098.1"/>
    </source>
</evidence>
<feature type="compositionally biased region" description="Polar residues" evidence="5">
    <location>
        <begin position="636"/>
        <end position="648"/>
    </location>
</feature>
<dbReference type="OMA" id="EHALSGW"/>
<dbReference type="RefSeq" id="XP_003674476.1">
    <property type="nucleotide sequence ID" value="XM_003674428.1"/>
</dbReference>
<feature type="compositionally biased region" description="Basic and acidic residues" evidence="5">
    <location>
        <begin position="624"/>
        <end position="635"/>
    </location>
</feature>
<accession>G0VAX6</accession>
<comment type="subcellular location">
    <subcellularLocation>
        <location evidence="1">Nucleus</location>
        <location evidence="1">Nucleolus</location>
    </subcellularLocation>
</comment>
<keyword evidence="4" id="KW-0175">Coiled coil</keyword>
<evidence type="ECO:0000256" key="5">
    <source>
        <dbReference type="SAM" id="MobiDB-lite"/>
    </source>
</evidence>
<dbReference type="Pfam" id="PF04615">
    <property type="entry name" value="Utp14"/>
    <property type="match status" value="1"/>
</dbReference>
<feature type="compositionally biased region" description="Basic and acidic residues" evidence="5">
    <location>
        <begin position="52"/>
        <end position="62"/>
    </location>
</feature>
<evidence type="ECO:0000256" key="1">
    <source>
        <dbReference type="ARBA" id="ARBA00004604"/>
    </source>
</evidence>
<reference key="2">
    <citation type="submission" date="2011-08" db="EMBL/GenBank/DDBJ databases">
        <title>Genome sequence of Naumovozyma castellii.</title>
        <authorList>
            <person name="Gordon J.L."/>
            <person name="Armisen D."/>
            <person name="Proux-Wera E."/>
            <person name="OhEigeartaigh S.S."/>
            <person name="Byrne K.P."/>
            <person name="Wolfe K.H."/>
        </authorList>
    </citation>
    <scope>NUCLEOTIDE SEQUENCE</scope>
    <source>
        <strain>Type strain:CBS 4309</strain>
    </source>
</reference>
<proteinExistence type="predicted"/>
<feature type="compositionally biased region" description="Basic and acidic residues" evidence="5">
    <location>
        <begin position="668"/>
        <end position="689"/>
    </location>
</feature>
<feature type="compositionally biased region" description="Acidic residues" evidence="5">
    <location>
        <begin position="63"/>
        <end position="94"/>
    </location>
</feature>
<gene>
    <name evidence="6" type="primary">NCAS0B00140</name>
    <name evidence="6" type="ordered locus">NCAS_0B00140</name>
</gene>
<keyword evidence="3" id="KW-0539">Nucleus</keyword>
<feature type="compositionally biased region" description="Acidic residues" evidence="5">
    <location>
        <begin position="157"/>
        <end position="192"/>
    </location>
</feature>
<dbReference type="GO" id="GO:0008047">
    <property type="term" value="F:enzyme activator activity"/>
    <property type="evidence" value="ECO:0007669"/>
    <property type="project" value="EnsemblFungi"/>
</dbReference>
<feature type="region of interest" description="Disordered" evidence="5">
    <location>
        <begin position="762"/>
        <end position="785"/>
    </location>
</feature>
<organism evidence="6 7">
    <name type="scientific">Naumovozyma castellii</name>
    <name type="common">Yeast</name>
    <name type="synonym">Saccharomyces castellii</name>
    <dbReference type="NCBI Taxonomy" id="27288"/>
    <lineage>
        <taxon>Eukaryota</taxon>
        <taxon>Fungi</taxon>
        <taxon>Dikarya</taxon>
        <taxon>Ascomycota</taxon>
        <taxon>Saccharomycotina</taxon>
        <taxon>Saccharomycetes</taxon>
        <taxon>Saccharomycetales</taxon>
        <taxon>Saccharomycetaceae</taxon>
        <taxon>Naumovozyma</taxon>
    </lineage>
</organism>
<dbReference type="InParanoid" id="G0VAX6"/>
<dbReference type="PANTHER" id="PTHR14150:SF12">
    <property type="entry name" value="U3 SMALL NUCLEOLAR RNA-ASSOCIATED PROTEIN 14 HOMOLOG A"/>
    <property type="match status" value="1"/>
</dbReference>
<feature type="compositionally biased region" description="Low complexity" evidence="5">
    <location>
        <begin position="142"/>
        <end position="156"/>
    </location>
</feature>